<dbReference type="Pfam" id="PF01828">
    <property type="entry name" value="Peptidase_A4"/>
    <property type="match status" value="1"/>
</dbReference>
<dbReference type="STRING" id="2025994.A0A2T3AAB7"/>
<feature type="region of interest" description="Disordered" evidence="3">
    <location>
        <begin position="25"/>
        <end position="49"/>
    </location>
</feature>
<dbReference type="EMBL" id="KZ678426">
    <property type="protein sequence ID" value="PSR88621.1"/>
    <property type="molecule type" value="Genomic_DNA"/>
</dbReference>
<keyword evidence="2" id="KW-1015">Disulfide bond</keyword>
<feature type="chain" id="PRO_5015523049" evidence="4">
    <location>
        <begin position="18"/>
        <end position="269"/>
    </location>
</feature>
<dbReference type="InterPro" id="IPR038656">
    <property type="entry name" value="Peptidase_G1_sf"/>
</dbReference>
<accession>A0A2T3AAB7</accession>
<evidence type="ECO:0000256" key="2">
    <source>
        <dbReference type="PIRSR" id="PIRSR600250-51"/>
    </source>
</evidence>
<feature type="active site" description="Proton acceptor" evidence="1">
    <location>
        <position position="205"/>
    </location>
</feature>
<dbReference type="GO" id="GO:0006508">
    <property type="term" value="P:proteolysis"/>
    <property type="evidence" value="ECO:0007669"/>
    <property type="project" value="InterPro"/>
</dbReference>
<evidence type="ECO:0000313" key="5">
    <source>
        <dbReference type="EMBL" id="PSR88621.1"/>
    </source>
</evidence>
<sequence>MKFSTIALLATAELTLGARLTDKRRERHADKIAKRSSGQRNSQPRIQAEDVPFNETSHVSYSTNWAGSVYTSTGIDYVTGTIVVPTPSAGSGSGLKAALEGYCASAWVGIDGDTCDTAILQTGIDFCYEDGEPSFDAWYEWYPDYAYDFDLTVSAGDTITMYVSATSTSKGSAVIENVTTGKSVTHTFTTSEGDLCEYDAEWIVEDFEEGLSLVPFADFDSVEFTDAYATSGSTTIKAGSGSIIDIRQSGTVYTSCTASAETVTCTYTG</sequence>
<keyword evidence="6" id="KW-1185">Reference proteome</keyword>
<dbReference type="SUPFAM" id="SSF49899">
    <property type="entry name" value="Concanavalin A-like lectins/glucanases"/>
    <property type="match status" value="1"/>
</dbReference>
<evidence type="ECO:0000256" key="3">
    <source>
        <dbReference type="SAM" id="MobiDB-lite"/>
    </source>
</evidence>
<dbReference type="PANTHER" id="PTHR37536">
    <property type="entry name" value="PUTATIVE (AFU_ORTHOLOGUE AFUA_3G02970)-RELATED"/>
    <property type="match status" value="1"/>
</dbReference>
<feature type="disulfide bond" evidence="2">
    <location>
        <begin position="103"/>
        <end position="127"/>
    </location>
</feature>
<dbReference type="Proteomes" id="UP000241462">
    <property type="component" value="Unassembled WGS sequence"/>
</dbReference>
<feature type="disulfide bond" evidence="2">
    <location>
        <begin position="115"/>
        <end position="196"/>
    </location>
</feature>
<feature type="signal peptide" evidence="4">
    <location>
        <begin position="1"/>
        <end position="17"/>
    </location>
</feature>
<reference evidence="5 6" key="1">
    <citation type="journal article" date="2018" name="Mycol. Prog.">
        <title>Coniella lustricola, a new species from submerged detritus.</title>
        <authorList>
            <person name="Raudabaugh D.B."/>
            <person name="Iturriaga T."/>
            <person name="Carver A."/>
            <person name="Mondo S."/>
            <person name="Pangilinan J."/>
            <person name="Lipzen A."/>
            <person name="He G."/>
            <person name="Amirebrahimi M."/>
            <person name="Grigoriev I.V."/>
            <person name="Miller A.N."/>
        </authorList>
    </citation>
    <scope>NUCLEOTIDE SEQUENCE [LARGE SCALE GENOMIC DNA]</scope>
    <source>
        <strain evidence="5 6">B22-T-1</strain>
    </source>
</reference>
<dbReference type="GO" id="GO:0070007">
    <property type="term" value="F:glutamic-type endopeptidase activity"/>
    <property type="evidence" value="ECO:0007669"/>
    <property type="project" value="InterPro"/>
</dbReference>
<dbReference type="PRINTS" id="PR00977">
    <property type="entry name" value="SCYTLDPTASE"/>
</dbReference>
<dbReference type="Gene3D" id="2.60.120.700">
    <property type="entry name" value="Peptidase G1"/>
    <property type="match status" value="1"/>
</dbReference>
<dbReference type="OrthoDB" id="2862635at2759"/>
<feature type="compositionally biased region" description="Polar residues" evidence="3">
    <location>
        <begin position="36"/>
        <end position="45"/>
    </location>
</feature>
<proteinExistence type="predicted"/>
<dbReference type="AlphaFoldDB" id="A0A2T3AAB7"/>
<gene>
    <name evidence="5" type="ORF">BD289DRAFT_460397</name>
</gene>
<dbReference type="InParanoid" id="A0A2T3AAB7"/>
<dbReference type="CDD" id="cd13426">
    <property type="entry name" value="Peptidase_G1"/>
    <property type="match status" value="1"/>
</dbReference>
<organism evidence="5 6">
    <name type="scientific">Coniella lustricola</name>
    <dbReference type="NCBI Taxonomy" id="2025994"/>
    <lineage>
        <taxon>Eukaryota</taxon>
        <taxon>Fungi</taxon>
        <taxon>Dikarya</taxon>
        <taxon>Ascomycota</taxon>
        <taxon>Pezizomycotina</taxon>
        <taxon>Sordariomycetes</taxon>
        <taxon>Sordariomycetidae</taxon>
        <taxon>Diaporthales</taxon>
        <taxon>Schizoparmaceae</taxon>
        <taxon>Coniella</taxon>
    </lineage>
</organism>
<name>A0A2T3AAB7_9PEZI</name>
<evidence type="ECO:0000256" key="1">
    <source>
        <dbReference type="PIRSR" id="PIRSR600250-50"/>
    </source>
</evidence>
<dbReference type="InterPro" id="IPR000250">
    <property type="entry name" value="Peptidase_G1"/>
</dbReference>
<dbReference type="InterPro" id="IPR013320">
    <property type="entry name" value="ConA-like_dom_sf"/>
</dbReference>
<keyword evidence="4" id="KW-0732">Signal</keyword>
<dbReference type="PANTHER" id="PTHR37536:SF1">
    <property type="entry name" value="ASPERGILLOPEPSIN, PUTAITVE (AFU_ORTHOLOGUE AFUA_7G01200)"/>
    <property type="match status" value="1"/>
</dbReference>
<protein>
    <submittedName>
        <fullName evidence="5">Proteinase aspergillopepsin II</fullName>
    </submittedName>
</protein>
<evidence type="ECO:0000256" key="4">
    <source>
        <dbReference type="SAM" id="SignalP"/>
    </source>
</evidence>
<evidence type="ECO:0000313" key="6">
    <source>
        <dbReference type="Proteomes" id="UP000241462"/>
    </source>
</evidence>